<evidence type="ECO:0000313" key="1">
    <source>
        <dbReference type="EMBL" id="KAJ1136981.1"/>
    </source>
</evidence>
<dbReference type="AlphaFoldDB" id="A0AAV7Q9A7"/>
<protein>
    <submittedName>
        <fullName evidence="1">Uncharacterized protein</fullName>
    </submittedName>
</protein>
<dbReference type="EMBL" id="JANPWB010000010">
    <property type="protein sequence ID" value="KAJ1136981.1"/>
    <property type="molecule type" value="Genomic_DNA"/>
</dbReference>
<comment type="caution">
    <text evidence="1">The sequence shown here is derived from an EMBL/GenBank/DDBJ whole genome shotgun (WGS) entry which is preliminary data.</text>
</comment>
<name>A0AAV7Q9A7_PLEWA</name>
<sequence>MFGFFFFLQYVLCRIIKDLHIQFEMTNDPHWVFYFPVPKTMVGIVPKKEAPGVDFCGVDKYYYIVRSDMNCYMRSTNFHQGQDLNVYSLHQSCKGGDHYLAHDDDLFYIIKGNNYRRVANMNTDSGAVVYSLHPNCQGGDHYLSAFGNFYIIFQGKGTYRRVKNMNSDEDAVEYKLHPNCKNGLYYWGTKGFYYYVKPHDEWGVQYYRCTNFNTNEDGEPFSFHSDVISFMPGGLAVTKGPAYGTWECIKTIANDSNSTIDWTKKITRKVGYASQKMKSVEKSWNVSMSYSYNAGDLMAAFVKQQFAFSTSFGGKRVDTESENWNEATEIEESVSIKVEAHQTVCVWQYKLGLGKEDVLFCRSMKFSNSTSPPTEIPLPPSK</sequence>
<evidence type="ECO:0000313" key="2">
    <source>
        <dbReference type="Proteomes" id="UP001066276"/>
    </source>
</evidence>
<keyword evidence="2" id="KW-1185">Reference proteome</keyword>
<dbReference type="Proteomes" id="UP001066276">
    <property type="component" value="Chromosome 6"/>
</dbReference>
<proteinExistence type="predicted"/>
<accession>A0AAV7Q9A7</accession>
<organism evidence="1 2">
    <name type="scientific">Pleurodeles waltl</name>
    <name type="common">Iberian ribbed newt</name>
    <dbReference type="NCBI Taxonomy" id="8319"/>
    <lineage>
        <taxon>Eukaryota</taxon>
        <taxon>Metazoa</taxon>
        <taxon>Chordata</taxon>
        <taxon>Craniata</taxon>
        <taxon>Vertebrata</taxon>
        <taxon>Euteleostomi</taxon>
        <taxon>Amphibia</taxon>
        <taxon>Batrachia</taxon>
        <taxon>Caudata</taxon>
        <taxon>Salamandroidea</taxon>
        <taxon>Salamandridae</taxon>
        <taxon>Pleurodelinae</taxon>
        <taxon>Pleurodeles</taxon>
    </lineage>
</organism>
<reference evidence="1" key="1">
    <citation type="journal article" date="2022" name="bioRxiv">
        <title>Sequencing and chromosome-scale assembly of the giantPleurodeles waltlgenome.</title>
        <authorList>
            <person name="Brown T."/>
            <person name="Elewa A."/>
            <person name="Iarovenko S."/>
            <person name="Subramanian E."/>
            <person name="Araus A.J."/>
            <person name="Petzold A."/>
            <person name="Susuki M."/>
            <person name="Suzuki K.-i.T."/>
            <person name="Hayashi T."/>
            <person name="Toyoda A."/>
            <person name="Oliveira C."/>
            <person name="Osipova E."/>
            <person name="Leigh N.D."/>
            <person name="Simon A."/>
            <person name="Yun M.H."/>
        </authorList>
    </citation>
    <scope>NUCLEOTIDE SEQUENCE</scope>
    <source>
        <strain evidence="1">20211129_DDA</strain>
        <tissue evidence="1">Liver</tissue>
    </source>
</reference>
<gene>
    <name evidence="1" type="ORF">NDU88_003394</name>
</gene>